<evidence type="ECO:0000256" key="5">
    <source>
        <dbReference type="ARBA" id="ARBA00038121"/>
    </source>
</evidence>
<gene>
    <name evidence="8" type="ORF">DXX92_05390</name>
</gene>
<dbReference type="RefSeq" id="WP_115999514.1">
    <property type="nucleotide sequence ID" value="NZ_QUOV01000001.1"/>
</dbReference>
<dbReference type="InterPro" id="IPR052203">
    <property type="entry name" value="GHMP_Kinase-Related"/>
</dbReference>
<dbReference type="EMBL" id="QUOV01000001">
    <property type="protein sequence ID" value="REL34839.1"/>
    <property type="molecule type" value="Genomic_DNA"/>
</dbReference>
<protein>
    <submittedName>
        <fullName evidence="8">Kinase</fullName>
    </submittedName>
</protein>
<dbReference type="PANTHER" id="PTHR32463:SF0">
    <property type="entry name" value="L-FUCOSE KINASE"/>
    <property type="match status" value="1"/>
</dbReference>
<dbReference type="SUPFAM" id="SSF55060">
    <property type="entry name" value="GHMP Kinase, C-terminal domain"/>
    <property type="match status" value="1"/>
</dbReference>
<dbReference type="GO" id="GO:0005524">
    <property type="term" value="F:ATP binding"/>
    <property type="evidence" value="ECO:0007669"/>
    <property type="project" value="UniProtKB-KW"/>
</dbReference>
<name>A0A3E0UD89_9GAMM</name>
<evidence type="ECO:0000313" key="9">
    <source>
        <dbReference type="Proteomes" id="UP000256999"/>
    </source>
</evidence>
<dbReference type="Proteomes" id="UP000256999">
    <property type="component" value="Unassembled WGS sequence"/>
</dbReference>
<dbReference type="GO" id="GO:0050201">
    <property type="term" value="F:fucokinase activity"/>
    <property type="evidence" value="ECO:0007669"/>
    <property type="project" value="TreeGrafter"/>
</dbReference>
<dbReference type="PRINTS" id="PR00960">
    <property type="entry name" value="LMBPPROTEIN"/>
</dbReference>
<dbReference type="Pfam" id="PF08544">
    <property type="entry name" value="GHMP_kinases_C"/>
    <property type="match status" value="1"/>
</dbReference>
<dbReference type="PIRSF" id="PIRSF036406">
    <property type="entry name" value="Hept_kin"/>
    <property type="match status" value="1"/>
</dbReference>
<dbReference type="AlphaFoldDB" id="A0A3E0UD89"/>
<keyword evidence="4" id="KW-0067">ATP-binding</keyword>
<feature type="domain" description="GHMP kinase C-terminal" evidence="7">
    <location>
        <begin position="235"/>
        <end position="308"/>
    </location>
</feature>
<dbReference type="SUPFAM" id="SSF54211">
    <property type="entry name" value="Ribosomal protein S5 domain 2-like"/>
    <property type="match status" value="1"/>
</dbReference>
<sequence length="329" mass="36815">MIITRTPFRVSFFGGGSDFPAFYDEHGGAVLSTSIDKFCYITVRELPPFFDHKYRIRYTKREETNSILDINHPSVRACLQHMEVQEGLEVLHTSDIPAMSGIGSSSSFTVGLLNALHAYRDEKVSKSELCQGALHVEQAMLEENVGSQDQTAASYGGFNKITFKKNMQPLVSPVAIQRHRRVALENHLMLFFTRFSRVSDTIAKTQIEKTPALTSELSSMRAMVEQAIEILVNESNSLDQFGELMHDSWQIKRTLTEKITNPEIDGYYEKARAAGAIGGKLCGAGGGGFFMLFVPPEKQETVKKALHNLLHVPFNFDFGGTQVIYNSKY</sequence>
<dbReference type="InterPro" id="IPR036554">
    <property type="entry name" value="GHMP_kinase_C_sf"/>
</dbReference>
<evidence type="ECO:0000256" key="4">
    <source>
        <dbReference type="ARBA" id="ARBA00022840"/>
    </source>
</evidence>
<evidence type="ECO:0000256" key="2">
    <source>
        <dbReference type="ARBA" id="ARBA00022741"/>
    </source>
</evidence>
<keyword evidence="3 8" id="KW-0418">Kinase</keyword>
<comment type="caution">
    <text evidence="8">The sequence shown here is derived from an EMBL/GenBank/DDBJ whole genome shotgun (WGS) entry which is preliminary data.</text>
</comment>
<evidence type="ECO:0000256" key="3">
    <source>
        <dbReference type="ARBA" id="ARBA00022777"/>
    </source>
</evidence>
<dbReference type="InterPro" id="IPR006204">
    <property type="entry name" value="GHMP_kinase_N_dom"/>
</dbReference>
<dbReference type="GO" id="GO:0042352">
    <property type="term" value="P:GDP-L-fucose salvage"/>
    <property type="evidence" value="ECO:0007669"/>
    <property type="project" value="TreeGrafter"/>
</dbReference>
<dbReference type="InterPro" id="IPR013750">
    <property type="entry name" value="GHMP_kinase_C_dom"/>
</dbReference>
<keyword evidence="2" id="KW-0547">Nucleotide-binding</keyword>
<accession>A0A3E0UD89</accession>
<dbReference type="Pfam" id="PF00288">
    <property type="entry name" value="GHMP_kinases_N"/>
    <property type="match status" value="1"/>
</dbReference>
<evidence type="ECO:0000259" key="6">
    <source>
        <dbReference type="Pfam" id="PF00288"/>
    </source>
</evidence>
<dbReference type="InterPro" id="IPR014606">
    <property type="entry name" value="Heptose_7-P_kinase"/>
</dbReference>
<dbReference type="PANTHER" id="PTHR32463">
    <property type="entry name" value="L-FUCOSE KINASE"/>
    <property type="match status" value="1"/>
</dbReference>
<dbReference type="InterPro" id="IPR001174">
    <property type="entry name" value="HddA/FKP"/>
</dbReference>
<feature type="domain" description="GHMP kinase N-terminal" evidence="6">
    <location>
        <begin position="79"/>
        <end position="157"/>
    </location>
</feature>
<dbReference type="OrthoDB" id="9812992at2"/>
<comment type="similarity">
    <text evidence="5">Belongs to the GHMP kinase family.</text>
</comment>
<evidence type="ECO:0000259" key="7">
    <source>
        <dbReference type="Pfam" id="PF08544"/>
    </source>
</evidence>
<evidence type="ECO:0000256" key="1">
    <source>
        <dbReference type="ARBA" id="ARBA00022679"/>
    </source>
</evidence>
<keyword evidence="1" id="KW-0808">Transferase</keyword>
<organism evidence="8 9">
    <name type="scientific">Thalassotalea euphylliae</name>
    <dbReference type="NCBI Taxonomy" id="1655234"/>
    <lineage>
        <taxon>Bacteria</taxon>
        <taxon>Pseudomonadati</taxon>
        <taxon>Pseudomonadota</taxon>
        <taxon>Gammaproteobacteria</taxon>
        <taxon>Alteromonadales</taxon>
        <taxon>Colwelliaceae</taxon>
        <taxon>Thalassotalea</taxon>
    </lineage>
</organism>
<reference evidence="8 9" key="1">
    <citation type="submission" date="2018-08" db="EMBL/GenBank/DDBJ databases">
        <title>Thalassotalea euphylliae genome.</title>
        <authorList>
            <person name="Summers S."/>
            <person name="Rice S.A."/>
            <person name="Freckelton M.L."/>
            <person name="Nedved B.T."/>
            <person name="Hadfield M.G."/>
        </authorList>
    </citation>
    <scope>NUCLEOTIDE SEQUENCE [LARGE SCALE GENOMIC DNA]</scope>
    <source>
        <strain evidence="8 9">H2</strain>
    </source>
</reference>
<evidence type="ECO:0000313" key="8">
    <source>
        <dbReference type="EMBL" id="REL34839.1"/>
    </source>
</evidence>
<proteinExistence type="inferred from homology"/>
<dbReference type="Gene3D" id="3.30.230.120">
    <property type="match status" value="1"/>
</dbReference>
<dbReference type="InterPro" id="IPR020568">
    <property type="entry name" value="Ribosomal_Su5_D2-typ_SF"/>
</dbReference>